<dbReference type="Proteomes" id="UP000008080">
    <property type="component" value="Chromosome"/>
</dbReference>
<keyword evidence="3" id="KW-0285">Flavoprotein</keyword>
<evidence type="ECO:0000256" key="1">
    <source>
        <dbReference type="ARBA" id="ARBA00001974"/>
    </source>
</evidence>
<dbReference type="GO" id="GO:0071949">
    <property type="term" value="F:FAD binding"/>
    <property type="evidence" value="ECO:0007669"/>
    <property type="project" value="InterPro"/>
</dbReference>
<dbReference type="InterPro" id="IPR016166">
    <property type="entry name" value="FAD-bd_PCMH"/>
</dbReference>
<evidence type="ECO:0000259" key="6">
    <source>
        <dbReference type="PROSITE" id="PS51387"/>
    </source>
</evidence>
<dbReference type="Pfam" id="PF02913">
    <property type="entry name" value="FAD-oxidase_C"/>
    <property type="match status" value="1"/>
</dbReference>
<keyword evidence="8" id="KW-1185">Reference proteome</keyword>
<dbReference type="KEGG" id="bba:Bd2890"/>
<evidence type="ECO:0000256" key="2">
    <source>
        <dbReference type="ARBA" id="ARBA00008000"/>
    </source>
</evidence>
<dbReference type="PROSITE" id="PS51387">
    <property type="entry name" value="FAD_PCMH"/>
    <property type="match status" value="1"/>
</dbReference>
<gene>
    <name evidence="7" type="ordered locus">Bd2890</name>
</gene>
<dbReference type="InterPro" id="IPR051264">
    <property type="entry name" value="FAD-oxidored/transferase_4"/>
</dbReference>
<dbReference type="InterPro" id="IPR036318">
    <property type="entry name" value="FAD-bd_PCMH-like_sf"/>
</dbReference>
<dbReference type="InterPro" id="IPR016169">
    <property type="entry name" value="FAD-bd_PCMH_sub2"/>
</dbReference>
<dbReference type="RefSeq" id="WP_011165271.1">
    <property type="nucleotide sequence ID" value="NC_005363.1"/>
</dbReference>
<dbReference type="PANTHER" id="PTHR43716:SF1">
    <property type="entry name" value="D-2-HYDROXYGLUTARATE DEHYDROGENASE, MITOCHONDRIAL"/>
    <property type="match status" value="1"/>
</dbReference>
<dbReference type="InterPro" id="IPR006094">
    <property type="entry name" value="Oxid_FAD_bind_N"/>
</dbReference>
<keyword evidence="5" id="KW-0560">Oxidoreductase</keyword>
<proteinExistence type="inferred from homology"/>
<dbReference type="Gene3D" id="3.30.70.2740">
    <property type="match status" value="1"/>
</dbReference>
<dbReference type="Gene3D" id="3.30.70.2190">
    <property type="match status" value="1"/>
</dbReference>
<dbReference type="InterPro" id="IPR016164">
    <property type="entry name" value="FAD-linked_Oxase-like_C"/>
</dbReference>
<evidence type="ECO:0000313" key="8">
    <source>
        <dbReference type="Proteomes" id="UP000008080"/>
    </source>
</evidence>
<dbReference type="GeneID" id="93013760"/>
<protein>
    <submittedName>
        <fullName evidence="7">Oxidoreductase</fullName>
    </submittedName>
</protein>
<dbReference type="GO" id="GO:0016491">
    <property type="term" value="F:oxidoreductase activity"/>
    <property type="evidence" value="ECO:0007669"/>
    <property type="project" value="UniProtKB-KW"/>
</dbReference>
<dbReference type="FunFam" id="3.30.465.10:FF:000025">
    <property type="entry name" value="FAD-binding oxidoreductase"/>
    <property type="match status" value="1"/>
</dbReference>
<dbReference type="FunFam" id="1.10.45.10:FF:000001">
    <property type="entry name" value="D-lactate dehydrogenase mitochondrial"/>
    <property type="match status" value="1"/>
</dbReference>
<dbReference type="Gene3D" id="3.30.465.10">
    <property type="match status" value="1"/>
</dbReference>
<dbReference type="InterPro" id="IPR016171">
    <property type="entry name" value="Vanillyl_alc_oxidase_C-sub2"/>
</dbReference>
<dbReference type="GO" id="GO:0022904">
    <property type="term" value="P:respiratory electron transport chain"/>
    <property type="evidence" value="ECO:0007669"/>
    <property type="project" value="TreeGrafter"/>
</dbReference>
<evidence type="ECO:0000313" key="7">
    <source>
        <dbReference type="EMBL" id="CAE80668.1"/>
    </source>
</evidence>
<accession>Q6MJ93</accession>
<feature type="domain" description="FAD-binding PCMH-type" evidence="6">
    <location>
        <begin position="36"/>
        <end position="215"/>
    </location>
</feature>
<dbReference type="InterPro" id="IPR016167">
    <property type="entry name" value="FAD-bd_PCMH_sub1"/>
</dbReference>
<dbReference type="AlphaFoldDB" id="Q6MJ93"/>
<reference evidence="7 8" key="1">
    <citation type="journal article" date="2004" name="Science">
        <title>A predator unmasked: life cycle of Bdellovibrio bacteriovorus from a genomic perspective.</title>
        <authorList>
            <person name="Rendulic S."/>
            <person name="Jagtap P."/>
            <person name="Rosinus A."/>
            <person name="Eppinger M."/>
            <person name="Baar C."/>
            <person name="Lanz C."/>
            <person name="Keller H."/>
            <person name="Lambert C."/>
            <person name="Evans K.J."/>
            <person name="Goesmann A."/>
            <person name="Meyer F."/>
            <person name="Sockett R.E."/>
            <person name="Schuster S.C."/>
        </authorList>
    </citation>
    <scope>NUCLEOTIDE SEQUENCE [LARGE SCALE GENOMIC DNA]</scope>
    <source>
        <strain evidence="8">ATCC 15356 / DSM 50701 / NCIMB 9529 / HD100</strain>
    </source>
</reference>
<organism evidence="7 8">
    <name type="scientific">Bdellovibrio bacteriovorus (strain ATCC 15356 / DSM 50701 / NCIMB 9529 / HD100)</name>
    <dbReference type="NCBI Taxonomy" id="264462"/>
    <lineage>
        <taxon>Bacteria</taxon>
        <taxon>Pseudomonadati</taxon>
        <taxon>Bdellovibrionota</taxon>
        <taxon>Bdellovibrionia</taxon>
        <taxon>Bdellovibrionales</taxon>
        <taxon>Pseudobdellovibrionaceae</taxon>
        <taxon>Bdellovibrio</taxon>
    </lineage>
</organism>
<dbReference type="eggNOG" id="COG0277">
    <property type="taxonomic scope" value="Bacteria"/>
</dbReference>
<dbReference type="Gene3D" id="1.10.45.10">
    <property type="entry name" value="Vanillyl-alcohol Oxidase, Chain A, domain 4"/>
    <property type="match status" value="1"/>
</dbReference>
<dbReference type="HOGENOM" id="CLU_017779_9_2_7"/>
<comment type="similarity">
    <text evidence="2">Belongs to the FAD-binding oxidoreductase/transferase type 4 family.</text>
</comment>
<evidence type="ECO:0000256" key="4">
    <source>
        <dbReference type="ARBA" id="ARBA00022827"/>
    </source>
</evidence>
<sequence length="461" mass="50949">MSTTALRDLESILKKDQIKTDEESLKYWGRDWTTYFDIKASAIVFPHSTADVVALVQWARQNKIALIPSGGRTGLSGAAVATNGEVVVSFDQMNKIKEFNSVDQTVVIEPGVVTEALQQFAHSKQLFYPVDFAARGSSQMGGNIATNAGGIKVVRYGLTRDWVVGLTVVTGTGDVLELNNGLVKNATGYDLRHLFIGSEGTLGFITEATIKLAANPPPMNVLVMGVTGLDAVMKIFAEFKTKTPLVAFEMFSDKALRKVLDSTGLSAPLATECPFYVLAEVETRNEQDQEHALGVFEKCLEEGWVLDGVISQSEVQAKTFWRYREDISESLAKYSPYKNDIAVAISKVPPFMEDLDQVLSKAYPNWEVVWFGHIGDGNLHINILRPEGMTKEEFVKECRKVDVMVFDAVKKYKGSISAEHGVGLTKKTFLNYTRSEAEIQLMRGIKKVFDPDNIINPGKVI</sequence>
<comment type="cofactor">
    <cofactor evidence="1">
        <name>FAD</name>
        <dbReference type="ChEBI" id="CHEBI:57692"/>
    </cofactor>
</comment>
<dbReference type="SUPFAM" id="SSF56176">
    <property type="entry name" value="FAD-binding/transporter-associated domain-like"/>
    <property type="match status" value="1"/>
</dbReference>
<dbReference type="SUPFAM" id="SSF55103">
    <property type="entry name" value="FAD-linked oxidases, C-terminal domain"/>
    <property type="match status" value="1"/>
</dbReference>
<dbReference type="InterPro" id="IPR004113">
    <property type="entry name" value="FAD-bd_oxidored_4_C"/>
</dbReference>
<name>Q6MJ93_BDEBA</name>
<dbReference type="STRING" id="264462.Bd2890"/>
<evidence type="ECO:0000256" key="3">
    <source>
        <dbReference type="ARBA" id="ARBA00022630"/>
    </source>
</evidence>
<keyword evidence="4" id="KW-0274">FAD</keyword>
<dbReference type="Pfam" id="PF01565">
    <property type="entry name" value="FAD_binding_4"/>
    <property type="match status" value="1"/>
</dbReference>
<dbReference type="PANTHER" id="PTHR43716">
    <property type="entry name" value="D-2-HYDROXYGLUTARATE DEHYDROGENASE, MITOCHONDRIAL"/>
    <property type="match status" value="1"/>
</dbReference>
<evidence type="ECO:0000256" key="5">
    <source>
        <dbReference type="ARBA" id="ARBA00023002"/>
    </source>
</evidence>
<dbReference type="EMBL" id="BX842654">
    <property type="protein sequence ID" value="CAE80668.1"/>
    <property type="molecule type" value="Genomic_DNA"/>
</dbReference>
<dbReference type="Gene3D" id="3.30.43.10">
    <property type="entry name" value="Uridine Diphospho-n-acetylenolpyruvylglucosamine Reductase, domain 2"/>
    <property type="match status" value="1"/>
</dbReference>